<evidence type="ECO:0000313" key="1">
    <source>
        <dbReference type="EMBL" id="KRO90473.1"/>
    </source>
</evidence>
<accession>A0A0R2TTC9</accession>
<gene>
    <name evidence="1" type="ORF">ABS24_05890</name>
</gene>
<dbReference type="Proteomes" id="UP000051213">
    <property type="component" value="Unassembled WGS sequence"/>
</dbReference>
<reference evidence="1 2" key="1">
    <citation type="submission" date="2015-10" db="EMBL/GenBank/DDBJ databases">
        <title>Metagenome-Assembled Genomes uncover a global brackish microbiome.</title>
        <authorList>
            <person name="Hugerth L.W."/>
            <person name="Larsson J."/>
            <person name="Alneberg J."/>
            <person name="Lindh M.V."/>
            <person name="Legrand C."/>
            <person name="Pinhassi J."/>
            <person name="Andersson A.F."/>
        </authorList>
    </citation>
    <scope>NUCLEOTIDE SEQUENCE [LARGE SCALE GENOMIC DNA]</scope>
    <source>
        <strain evidence="1">BACL26 MAG-121220-bin70</strain>
    </source>
</reference>
<comment type="caution">
    <text evidence="1">The sequence shown here is derived from an EMBL/GenBank/DDBJ whole genome shotgun (WGS) entry which is preliminary data.</text>
</comment>
<dbReference type="AlphaFoldDB" id="A0A0R2TTC9"/>
<name>A0A0R2TTC9_9GAMM</name>
<dbReference type="EMBL" id="LICA01000706">
    <property type="protein sequence ID" value="KRO90473.1"/>
    <property type="molecule type" value="Genomic_DNA"/>
</dbReference>
<proteinExistence type="predicted"/>
<evidence type="ECO:0000313" key="2">
    <source>
        <dbReference type="Proteomes" id="UP000051213"/>
    </source>
</evidence>
<organism evidence="1 2">
    <name type="scientific">SAR92 bacterium BACL26 MAG-121220-bin70</name>
    <dbReference type="NCBI Taxonomy" id="1655626"/>
    <lineage>
        <taxon>Bacteria</taxon>
        <taxon>Pseudomonadati</taxon>
        <taxon>Pseudomonadota</taxon>
        <taxon>Gammaproteobacteria</taxon>
        <taxon>Cellvibrionales</taxon>
        <taxon>Porticoccaceae</taxon>
        <taxon>SAR92 clade</taxon>
    </lineage>
</organism>
<sequence>MNRFSLTLLVGILLILWGVSGASRLSVRAIALGFDGSVVSNVNAPDRLMLLGFIGSRLVSELIRRGESTVMVDGEVPRFIDDKADDKADDRKSGDLIN</sequence>
<protein>
    <submittedName>
        <fullName evidence="1">Uncharacterized protein</fullName>
    </submittedName>
</protein>